<protein>
    <recommendedName>
        <fullName evidence="3">Type IV secretion protein DotH</fullName>
    </recommendedName>
</protein>
<dbReference type="Pfam" id="PF12293">
    <property type="entry name" value="T4BSS_DotH_IcmK"/>
    <property type="match status" value="1"/>
</dbReference>
<organism evidence="1 2">
    <name type="scientific">Acidocella aquatica</name>
    <dbReference type="NCBI Taxonomy" id="1922313"/>
    <lineage>
        <taxon>Bacteria</taxon>
        <taxon>Pseudomonadati</taxon>
        <taxon>Pseudomonadota</taxon>
        <taxon>Alphaproteobacteria</taxon>
        <taxon>Acetobacterales</taxon>
        <taxon>Acidocellaceae</taxon>
        <taxon>Acidocella</taxon>
    </lineage>
</organism>
<keyword evidence="2" id="KW-1185">Reference proteome</keyword>
<comment type="caution">
    <text evidence="1">The sequence shown here is derived from an EMBL/GenBank/DDBJ whole genome shotgun (WGS) entry which is preliminary data.</text>
</comment>
<evidence type="ECO:0000313" key="2">
    <source>
        <dbReference type="Proteomes" id="UP001156641"/>
    </source>
</evidence>
<accession>A0ABQ6A7N6</accession>
<dbReference type="Proteomes" id="UP001156641">
    <property type="component" value="Unassembled WGS sequence"/>
</dbReference>
<evidence type="ECO:0000313" key="1">
    <source>
        <dbReference type="EMBL" id="GLR66577.1"/>
    </source>
</evidence>
<proteinExistence type="predicted"/>
<dbReference type="RefSeq" id="WP_284257277.1">
    <property type="nucleotide sequence ID" value="NZ_BSOS01000026.1"/>
</dbReference>
<name>A0ABQ6A7N6_9PROT</name>
<dbReference type="EMBL" id="BSOS01000026">
    <property type="protein sequence ID" value="GLR66577.1"/>
    <property type="molecule type" value="Genomic_DNA"/>
</dbReference>
<reference evidence="2" key="1">
    <citation type="journal article" date="2019" name="Int. J. Syst. Evol. Microbiol.">
        <title>The Global Catalogue of Microorganisms (GCM) 10K type strain sequencing project: providing services to taxonomists for standard genome sequencing and annotation.</title>
        <authorList>
            <consortium name="The Broad Institute Genomics Platform"/>
            <consortium name="The Broad Institute Genome Sequencing Center for Infectious Disease"/>
            <person name="Wu L."/>
            <person name="Ma J."/>
        </authorList>
    </citation>
    <scope>NUCLEOTIDE SEQUENCE [LARGE SCALE GENOMIC DNA]</scope>
    <source>
        <strain evidence="2">NBRC 112502</strain>
    </source>
</reference>
<sequence length="276" mass="28390">MQSAIPLTPAMITQLAQRYQANQQAAEQAGTALAEPQSREVNVSFAPGNAIDIISTVKGYPTAVSFFDGTGQPWPVEWDTNSDPASVATASDCNVQQNGGSGGPSVEAIGFLVCTPAKGSNVLEITPMSLAPRGGLVVSLQGAPKPLTFLLMSGTSSYDADLSIHVAGPGPNALVATVPPEQDAPDTGAPYLTGMLEGVPPADATPLSVEGVSPEDLRAWKLGGNVYLRTSDTLLSPEWTASEAEAGTTVYAVPDTPVVLLSVDGRTVSAELKEGQ</sequence>
<evidence type="ECO:0008006" key="3">
    <source>
        <dbReference type="Google" id="ProtNLM"/>
    </source>
</evidence>
<gene>
    <name evidence="1" type="ORF">GCM10010909_12570</name>
</gene>
<dbReference type="InterPro" id="IPR022073">
    <property type="entry name" value="T4BSS_DotH_IcmK"/>
</dbReference>